<sequence>MYTYKDRIKLSETDKRRNWTLPAIIDAMQNCVMFQLEDLGIGPDVLDQQNKALVVTSWQVKIFRLPTLFQQITVGTQVYGYKSATGLRHCMIWDEQNQLCVASHSLGAFIDIHTGRPLKTSPEEWEICDVQPQTPCTSIQFQEKRIPLPADLQMVEEFTVNIHHLDINNHMNNGQYVRIAYNYLPDGFQVNQFRVEYKKPAALGARVSVRQAQQEGLFCVVFSDQANQTFAAVEFSS</sequence>
<dbReference type="Pfam" id="PF20791">
    <property type="entry name" value="Acyl-ACP_TE_C"/>
    <property type="match status" value="1"/>
</dbReference>
<dbReference type="Gene3D" id="3.10.129.10">
    <property type="entry name" value="Hotdog Thioesterase"/>
    <property type="match status" value="1"/>
</dbReference>
<dbReference type="AlphaFoldDB" id="A0A858BSN4"/>
<dbReference type="SUPFAM" id="SSF54637">
    <property type="entry name" value="Thioesterase/thiol ester dehydrase-isomerase"/>
    <property type="match status" value="2"/>
</dbReference>
<organism evidence="3 4">
    <name type="scientific">Aminipila butyrica</name>
    <dbReference type="NCBI Taxonomy" id="433296"/>
    <lineage>
        <taxon>Bacteria</taxon>
        <taxon>Bacillati</taxon>
        <taxon>Bacillota</taxon>
        <taxon>Clostridia</taxon>
        <taxon>Peptostreptococcales</taxon>
        <taxon>Anaerovoracaceae</taxon>
        <taxon>Aminipila</taxon>
    </lineage>
</organism>
<dbReference type="RefSeq" id="WP_163065139.1">
    <property type="nucleotide sequence ID" value="NZ_CP048649.1"/>
</dbReference>
<dbReference type="GO" id="GO:0016790">
    <property type="term" value="F:thiolester hydrolase activity"/>
    <property type="evidence" value="ECO:0007669"/>
    <property type="project" value="InterPro"/>
</dbReference>
<evidence type="ECO:0000259" key="2">
    <source>
        <dbReference type="Pfam" id="PF20791"/>
    </source>
</evidence>
<reference evidence="3 4" key="1">
    <citation type="submission" date="2020-02" db="EMBL/GenBank/DDBJ databases">
        <authorList>
            <person name="Kim Y.B."/>
            <person name="Roh S.W."/>
        </authorList>
    </citation>
    <scope>NUCLEOTIDE SEQUENCE [LARGE SCALE GENOMIC DNA]</scope>
    <source>
        <strain evidence="3 4">DSM 103574</strain>
    </source>
</reference>
<dbReference type="EMBL" id="CP048649">
    <property type="protein sequence ID" value="QIB68219.1"/>
    <property type="molecule type" value="Genomic_DNA"/>
</dbReference>
<feature type="domain" description="Acyl-ACP thioesterase N-terminal hotdog" evidence="1">
    <location>
        <begin position="5"/>
        <end position="123"/>
    </location>
</feature>
<dbReference type="InterPro" id="IPR002864">
    <property type="entry name" value="Acyl-ACP_thioesterase_NHD"/>
</dbReference>
<dbReference type="Pfam" id="PF01643">
    <property type="entry name" value="Acyl-ACP_TE"/>
    <property type="match status" value="1"/>
</dbReference>
<evidence type="ECO:0008006" key="5">
    <source>
        <dbReference type="Google" id="ProtNLM"/>
    </source>
</evidence>
<keyword evidence="4" id="KW-1185">Reference proteome</keyword>
<dbReference type="Proteomes" id="UP000466848">
    <property type="component" value="Chromosome"/>
</dbReference>
<evidence type="ECO:0000313" key="3">
    <source>
        <dbReference type="EMBL" id="QIB68219.1"/>
    </source>
</evidence>
<dbReference type="CDD" id="cd00586">
    <property type="entry name" value="4HBT"/>
    <property type="match status" value="1"/>
</dbReference>
<dbReference type="GO" id="GO:0006633">
    <property type="term" value="P:fatty acid biosynthetic process"/>
    <property type="evidence" value="ECO:0007669"/>
    <property type="project" value="InterPro"/>
</dbReference>
<proteinExistence type="predicted"/>
<name>A0A858BSN4_9FIRM</name>
<protein>
    <recommendedName>
        <fullName evidence="5">Acyl-acp thioesterase</fullName>
    </recommendedName>
</protein>
<dbReference type="KEGG" id="abut:Ami103574_02340"/>
<dbReference type="InterPro" id="IPR049427">
    <property type="entry name" value="Acyl-ACP_TE_C"/>
</dbReference>
<gene>
    <name evidence="3" type="ORF">Ami103574_02340</name>
</gene>
<feature type="domain" description="Acyl-ACP thioesterase-like C-terminal" evidence="2">
    <location>
        <begin position="154"/>
        <end position="216"/>
    </location>
</feature>
<evidence type="ECO:0000259" key="1">
    <source>
        <dbReference type="Pfam" id="PF01643"/>
    </source>
</evidence>
<evidence type="ECO:0000313" key="4">
    <source>
        <dbReference type="Proteomes" id="UP000466848"/>
    </source>
</evidence>
<accession>A0A858BSN4</accession>
<dbReference type="InterPro" id="IPR029069">
    <property type="entry name" value="HotDog_dom_sf"/>
</dbReference>